<gene>
    <name evidence="2" type="ORF">JAO78_010240</name>
</gene>
<proteinExistence type="predicted"/>
<feature type="transmembrane region" description="Helical" evidence="1">
    <location>
        <begin position="121"/>
        <end position="142"/>
    </location>
</feature>
<keyword evidence="1" id="KW-1133">Transmembrane helix</keyword>
<name>A0ABS8C4X8_9ALTE</name>
<comment type="caution">
    <text evidence="2">The sequence shown here is derived from an EMBL/GenBank/DDBJ whole genome shotgun (WGS) entry which is preliminary data.</text>
</comment>
<evidence type="ECO:0000256" key="1">
    <source>
        <dbReference type="SAM" id="Phobius"/>
    </source>
</evidence>
<sequence>MADKTEQLIAKLVDSHQAVRPFLAPQITYLTLGMVLMCALLLMLPFGLRFDWPLAGMLKTASLLMLVVTLLQLTLLLSQPLLPQWRKAPLLWLSLASSVGLLICLGTMGEPLSFGQAAQVSSFWACIAWIAPVGMAAGWIISRMLRRARPLHRMALRLVVGGLAGSLAALVYSLHCRVDALAYLLLAYGLAATLALLGSLLSSHRLWRW</sequence>
<dbReference type="InterPro" id="IPR009495">
    <property type="entry name" value="NrsF"/>
</dbReference>
<evidence type="ECO:0000313" key="2">
    <source>
        <dbReference type="EMBL" id="MCB5227190.1"/>
    </source>
</evidence>
<feature type="transmembrane region" description="Helical" evidence="1">
    <location>
        <begin position="60"/>
        <end position="78"/>
    </location>
</feature>
<organism evidence="2 3">
    <name type="scientific">Alishewanella maricola</name>
    <dbReference type="NCBI Taxonomy" id="2795740"/>
    <lineage>
        <taxon>Bacteria</taxon>
        <taxon>Pseudomonadati</taxon>
        <taxon>Pseudomonadota</taxon>
        <taxon>Gammaproteobacteria</taxon>
        <taxon>Alteromonadales</taxon>
        <taxon>Alteromonadaceae</taxon>
        <taxon>Alishewanella</taxon>
    </lineage>
</organism>
<dbReference type="RefSeq" id="WP_226751248.1">
    <property type="nucleotide sequence ID" value="NZ_JAEINI020000005.1"/>
</dbReference>
<dbReference type="Proteomes" id="UP000633814">
    <property type="component" value="Unassembled WGS sequence"/>
</dbReference>
<protein>
    <submittedName>
        <fullName evidence="2">NrsF family protein</fullName>
    </submittedName>
</protein>
<evidence type="ECO:0000313" key="3">
    <source>
        <dbReference type="Proteomes" id="UP000633814"/>
    </source>
</evidence>
<reference evidence="2 3" key="1">
    <citation type="submission" date="2021-10" db="EMBL/GenBank/DDBJ databases">
        <title>Alishewanella koreense sp. nov. isolated from seawater of southwestern coast in South Korea and the proposal for the reclassification of Rheinheimera perlucida and Rheinheimera tuosuensis as Arsukibacterium perlucida and Arsukibacterium tuosuensis.</title>
        <authorList>
            <person name="Kim K.H."/>
            <person name="Ruan W."/>
            <person name="Kim K.R."/>
            <person name="Baek J.H."/>
            <person name="Jeon C.O."/>
        </authorList>
    </citation>
    <scope>NUCLEOTIDE SEQUENCE [LARGE SCALE GENOMIC DNA]</scope>
    <source>
        <strain evidence="2 3">16-MA</strain>
    </source>
</reference>
<feature type="transmembrane region" description="Helical" evidence="1">
    <location>
        <begin position="27"/>
        <end position="48"/>
    </location>
</feature>
<feature type="transmembrane region" description="Helical" evidence="1">
    <location>
        <begin position="90"/>
        <end position="109"/>
    </location>
</feature>
<feature type="transmembrane region" description="Helical" evidence="1">
    <location>
        <begin position="180"/>
        <end position="201"/>
    </location>
</feature>
<keyword evidence="1" id="KW-0472">Membrane</keyword>
<keyword evidence="3" id="KW-1185">Reference proteome</keyword>
<keyword evidence="1" id="KW-0812">Transmembrane</keyword>
<dbReference type="Pfam" id="PF06532">
    <property type="entry name" value="NrsF"/>
    <property type="match status" value="1"/>
</dbReference>
<feature type="transmembrane region" description="Helical" evidence="1">
    <location>
        <begin position="154"/>
        <end position="174"/>
    </location>
</feature>
<accession>A0ABS8C4X8</accession>
<dbReference type="EMBL" id="JAEINI020000005">
    <property type="protein sequence ID" value="MCB5227190.1"/>
    <property type="molecule type" value="Genomic_DNA"/>
</dbReference>